<evidence type="ECO:0000313" key="7">
    <source>
        <dbReference type="Proteomes" id="UP000570514"/>
    </source>
</evidence>
<feature type="region of interest" description="Disordered" evidence="5">
    <location>
        <begin position="122"/>
        <end position="161"/>
    </location>
</feature>
<dbReference type="AlphaFoldDB" id="A0A846MU31"/>
<keyword evidence="3" id="KW-0234">DNA repair</keyword>
<dbReference type="CDD" id="cd04496">
    <property type="entry name" value="SSB_OBF"/>
    <property type="match status" value="1"/>
</dbReference>
<proteinExistence type="inferred from homology"/>
<protein>
    <recommendedName>
        <fullName evidence="3 4">Single-stranded DNA-binding protein</fullName>
        <shortName evidence="3">SSB</shortName>
    </recommendedName>
</protein>
<keyword evidence="1 3" id="KW-0238">DNA-binding</keyword>
<dbReference type="EMBL" id="JAASRM010000001">
    <property type="protein sequence ID" value="NIK86944.1"/>
    <property type="molecule type" value="Genomic_DNA"/>
</dbReference>
<evidence type="ECO:0000256" key="3">
    <source>
        <dbReference type="HAMAP-Rule" id="MF_00984"/>
    </source>
</evidence>
<dbReference type="PANTHER" id="PTHR10302">
    <property type="entry name" value="SINGLE-STRANDED DNA-BINDING PROTEIN"/>
    <property type="match status" value="1"/>
</dbReference>
<keyword evidence="7" id="KW-1185">Reference proteome</keyword>
<dbReference type="InterPro" id="IPR000424">
    <property type="entry name" value="Primosome_PriB/ssb"/>
</dbReference>
<dbReference type="RefSeq" id="WP_208414174.1">
    <property type="nucleotide sequence ID" value="NZ_BAAADC010000001.1"/>
</dbReference>
<dbReference type="GO" id="GO:0009295">
    <property type="term" value="C:nucleoid"/>
    <property type="evidence" value="ECO:0007669"/>
    <property type="project" value="TreeGrafter"/>
</dbReference>
<evidence type="ECO:0000313" key="6">
    <source>
        <dbReference type="EMBL" id="NIK86944.1"/>
    </source>
</evidence>
<dbReference type="SUPFAM" id="SSF50249">
    <property type="entry name" value="Nucleic acid-binding proteins"/>
    <property type="match status" value="1"/>
</dbReference>
<dbReference type="HAMAP" id="MF_00984">
    <property type="entry name" value="SSB"/>
    <property type="match status" value="1"/>
</dbReference>
<comment type="caution">
    <text evidence="6">The sequence shown here is derived from an EMBL/GenBank/DDBJ whole genome shotgun (WGS) entry which is preliminary data.</text>
</comment>
<evidence type="ECO:0000256" key="1">
    <source>
        <dbReference type="ARBA" id="ARBA00023125"/>
    </source>
</evidence>
<dbReference type="NCBIfam" id="TIGR00621">
    <property type="entry name" value="ssb"/>
    <property type="match status" value="1"/>
</dbReference>
<feature type="compositionally biased region" description="Gly residues" evidence="5">
    <location>
        <begin position="122"/>
        <end position="141"/>
    </location>
</feature>
<evidence type="ECO:0000256" key="4">
    <source>
        <dbReference type="RuleBase" id="RU000524"/>
    </source>
</evidence>
<feature type="DNA-binding region" evidence="3">
    <location>
        <begin position="54"/>
        <end position="60"/>
    </location>
</feature>
<gene>
    <name evidence="6" type="ORF">FHS83_000262</name>
</gene>
<keyword evidence="3" id="KW-0227">DNA damage</keyword>
<dbReference type="InterPro" id="IPR011344">
    <property type="entry name" value="ssDNA-bd"/>
</dbReference>
<accession>A0A846MU31</accession>
<dbReference type="PROSITE" id="PS50935">
    <property type="entry name" value="SSB"/>
    <property type="match status" value="1"/>
</dbReference>
<name>A0A846MU31_9PROT</name>
<dbReference type="Pfam" id="PF00436">
    <property type="entry name" value="SSB"/>
    <property type="match status" value="1"/>
</dbReference>
<organism evidence="6 7">
    <name type="scientific">Rhizomicrobium palustre</name>
    <dbReference type="NCBI Taxonomy" id="189966"/>
    <lineage>
        <taxon>Bacteria</taxon>
        <taxon>Pseudomonadati</taxon>
        <taxon>Pseudomonadota</taxon>
        <taxon>Alphaproteobacteria</taxon>
        <taxon>Micropepsales</taxon>
        <taxon>Micropepsaceae</taxon>
        <taxon>Rhizomicrobium</taxon>
    </lineage>
</organism>
<dbReference type="GO" id="GO:0006310">
    <property type="term" value="P:DNA recombination"/>
    <property type="evidence" value="ECO:0007669"/>
    <property type="project" value="UniProtKB-UniRule"/>
</dbReference>
<keyword evidence="2 3" id="KW-0233">DNA recombination</keyword>
<comment type="subunit">
    <text evidence="3">Homotetramer.</text>
</comment>
<feature type="short sequence motif" description="Important for interaction with partner proteins" evidence="3">
    <location>
        <begin position="156"/>
        <end position="161"/>
    </location>
</feature>
<comment type="function">
    <text evidence="3">Plays an important role in DNA replication, recombination and repair. Binds to ssDNA and to an array of partner proteins to recruit them to their sites of action during DNA metabolism.</text>
</comment>
<dbReference type="GO" id="GO:0003697">
    <property type="term" value="F:single-stranded DNA binding"/>
    <property type="evidence" value="ECO:0007669"/>
    <property type="project" value="UniProtKB-UniRule"/>
</dbReference>
<reference evidence="6 7" key="1">
    <citation type="submission" date="2020-03" db="EMBL/GenBank/DDBJ databases">
        <title>Genomic Encyclopedia of Type Strains, Phase IV (KMG-IV): sequencing the most valuable type-strain genomes for metagenomic binning, comparative biology and taxonomic classification.</title>
        <authorList>
            <person name="Goeker M."/>
        </authorList>
    </citation>
    <scope>NUCLEOTIDE SEQUENCE [LARGE SCALE GENOMIC DNA]</scope>
    <source>
        <strain evidence="6 7">DSM 19867</strain>
    </source>
</reference>
<evidence type="ECO:0000256" key="5">
    <source>
        <dbReference type="SAM" id="MobiDB-lite"/>
    </source>
</evidence>
<dbReference type="GO" id="GO:0006281">
    <property type="term" value="P:DNA repair"/>
    <property type="evidence" value="ECO:0007669"/>
    <property type="project" value="UniProtKB-UniRule"/>
</dbReference>
<evidence type="ECO:0000256" key="2">
    <source>
        <dbReference type="ARBA" id="ARBA00023172"/>
    </source>
</evidence>
<dbReference type="InterPro" id="IPR012340">
    <property type="entry name" value="NA-bd_OB-fold"/>
</dbReference>
<dbReference type="GO" id="GO:0006260">
    <property type="term" value="P:DNA replication"/>
    <property type="evidence" value="ECO:0007669"/>
    <property type="project" value="UniProtKB-UniRule"/>
</dbReference>
<dbReference type="Proteomes" id="UP000570514">
    <property type="component" value="Unassembled WGS sequence"/>
</dbReference>
<dbReference type="PANTHER" id="PTHR10302:SF27">
    <property type="entry name" value="SINGLE-STRANDED DNA-BINDING PROTEIN"/>
    <property type="match status" value="1"/>
</dbReference>
<dbReference type="Gene3D" id="2.40.50.140">
    <property type="entry name" value="Nucleic acid-binding proteins"/>
    <property type="match status" value="1"/>
</dbReference>
<sequence length="161" mass="17467">MAGSVNKVILVGNLGRDPEVRRMTSGEPIVNLSVATSESWRDKASGERKEKTEWHRVVIFNENLAKVAEQYLRKGSKIYLEGQLATRKWTDKDGQEKYSTEVVLNRFRGELVLLDGRGEGAGGGQSFGGGSSYGGGQGRVSGGSDAPASFDRGELDDEIPF</sequence>
<keyword evidence="3" id="KW-0235">DNA replication</keyword>